<evidence type="ECO:0000256" key="4">
    <source>
        <dbReference type="ARBA" id="ARBA00022692"/>
    </source>
</evidence>
<reference evidence="9 10" key="1">
    <citation type="journal article" date="2015" name="Int J Genomics">
        <title>Comparative Genomics Revealed Genetic Diversity and Species/Strain-Level Differences in Carbohydrate Metabolism of Three Probiotic Bifidobacterial Species.</title>
        <authorList>
            <person name="Odamaki T."/>
            <person name="Horigome A."/>
            <person name="Sugahara H."/>
            <person name="Hashikura N."/>
            <person name="Minami J."/>
            <person name="Xiao J.Z."/>
            <person name="Abe F."/>
        </authorList>
    </citation>
    <scope>NUCLEOTIDE SEQUENCE [LARGE SCALE GENOMIC DNA]</scope>
    <source>
        <strain evidence="9 10">MCC 1128</strain>
    </source>
</reference>
<dbReference type="SUPFAM" id="SSF161098">
    <property type="entry name" value="MetI-like"/>
    <property type="match status" value="1"/>
</dbReference>
<protein>
    <submittedName>
        <fullName evidence="9">ABC transporter permease</fullName>
    </submittedName>
</protein>
<dbReference type="PANTHER" id="PTHR43744">
    <property type="entry name" value="ABC TRANSPORTER PERMEASE PROTEIN MG189-RELATED-RELATED"/>
    <property type="match status" value="1"/>
</dbReference>
<evidence type="ECO:0000256" key="7">
    <source>
        <dbReference type="RuleBase" id="RU363032"/>
    </source>
</evidence>
<keyword evidence="6 7" id="KW-0472">Membrane</keyword>
<evidence type="ECO:0000259" key="8">
    <source>
        <dbReference type="PROSITE" id="PS50928"/>
    </source>
</evidence>
<dbReference type="Proteomes" id="UP000037193">
    <property type="component" value="Unassembled WGS sequence"/>
</dbReference>
<evidence type="ECO:0000313" key="9">
    <source>
        <dbReference type="EMBL" id="KOA39510.1"/>
    </source>
</evidence>
<dbReference type="Pfam" id="PF00528">
    <property type="entry name" value="BPD_transp_1"/>
    <property type="match status" value="1"/>
</dbReference>
<feature type="transmembrane region" description="Helical" evidence="7">
    <location>
        <begin position="75"/>
        <end position="94"/>
    </location>
</feature>
<dbReference type="InterPro" id="IPR035906">
    <property type="entry name" value="MetI-like_sf"/>
</dbReference>
<gene>
    <name evidence="9" type="ORF">BBM1128_08460</name>
</gene>
<evidence type="ECO:0000256" key="6">
    <source>
        <dbReference type="ARBA" id="ARBA00023136"/>
    </source>
</evidence>
<organism evidence="9 10">
    <name type="scientific">Bifidobacterium breve MCC 1128</name>
    <dbReference type="NCBI Taxonomy" id="1365965"/>
    <lineage>
        <taxon>Bacteria</taxon>
        <taxon>Bacillati</taxon>
        <taxon>Actinomycetota</taxon>
        <taxon>Actinomycetes</taxon>
        <taxon>Bifidobacteriales</taxon>
        <taxon>Bifidobacteriaceae</taxon>
        <taxon>Bifidobacterium</taxon>
    </lineage>
</organism>
<dbReference type="AlphaFoldDB" id="A0A0L7AWB7"/>
<dbReference type="GO" id="GO:0055085">
    <property type="term" value="P:transmembrane transport"/>
    <property type="evidence" value="ECO:0007669"/>
    <property type="project" value="InterPro"/>
</dbReference>
<dbReference type="CDD" id="cd06261">
    <property type="entry name" value="TM_PBP2"/>
    <property type="match status" value="1"/>
</dbReference>
<accession>A0A0L7AWB7</accession>
<evidence type="ECO:0000313" key="10">
    <source>
        <dbReference type="Proteomes" id="UP000037193"/>
    </source>
</evidence>
<dbReference type="GO" id="GO:0005886">
    <property type="term" value="C:plasma membrane"/>
    <property type="evidence" value="ECO:0007669"/>
    <property type="project" value="UniProtKB-SubCell"/>
</dbReference>
<dbReference type="EMBL" id="AVQD01000014">
    <property type="protein sequence ID" value="KOA39510.1"/>
    <property type="molecule type" value="Genomic_DNA"/>
</dbReference>
<dbReference type="PATRIC" id="fig|1365965.3.peg.1697"/>
<dbReference type="PROSITE" id="PS50928">
    <property type="entry name" value="ABC_TM1"/>
    <property type="match status" value="1"/>
</dbReference>
<feature type="transmembrane region" description="Helical" evidence="7">
    <location>
        <begin position="106"/>
        <end position="130"/>
    </location>
</feature>
<proteinExistence type="inferred from homology"/>
<keyword evidence="3" id="KW-1003">Cell membrane</keyword>
<sequence length="275" mass="30174">MRGKKFNKVVQYVLLTLFFLILIGPLLWQLTLAFKGKGDDIYAIPPYLVPKDPTIDNFIQAFNTIPVLSYFKNSLIVAAISVCGNVIGATLAGYSLARLKFKGKTIVVLLIFSAMLIPGETLLISQFLIVKTVGLQNTLLGAALPGLCSAMNVLLMMNAFSGIPVELEEAAKVDGASIWQRFFNVCLPQVKGTMTVVIIFAFVGAWNDFLWPLIILGDDSVYTLTVGLNRLKNQFVSDPRLIAAGTVIALVPIIVFFLIFQRYFFRGVEEGGIKG</sequence>
<dbReference type="InterPro" id="IPR000515">
    <property type="entry name" value="MetI-like"/>
</dbReference>
<evidence type="ECO:0000256" key="2">
    <source>
        <dbReference type="ARBA" id="ARBA00022448"/>
    </source>
</evidence>
<comment type="subcellular location">
    <subcellularLocation>
        <location evidence="1 7">Cell membrane</location>
        <topology evidence="1 7">Multi-pass membrane protein</topology>
    </subcellularLocation>
</comment>
<dbReference type="PANTHER" id="PTHR43744:SF3">
    <property type="entry name" value="LACTOSE TRANSPORT SYSTEM PERMEASE PROTEIN LACG"/>
    <property type="match status" value="1"/>
</dbReference>
<dbReference type="GeneID" id="29241703"/>
<evidence type="ECO:0000256" key="5">
    <source>
        <dbReference type="ARBA" id="ARBA00022989"/>
    </source>
</evidence>
<feature type="transmembrane region" description="Helical" evidence="7">
    <location>
        <begin position="12"/>
        <end position="30"/>
    </location>
</feature>
<dbReference type="Gene3D" id="1.10.3720.10">
    <property type="entry name" value="MetI-like"/>
    <property type="match status" value="1"/>
</dbReference>
<dbReference type="RefSeq" id="WP_003829556.1">
    <property type="nucleotide sequence ID" value="NZ_AVQD01000014.1"/>
</dbReference>
<feature type="transmembrane region" description="Helical" evidence="7">
    <location>
        <begin position="142"/>
        <end position="161"/>
    </location>
</feature>
<keyword evidence="5 7" id="KW-1133">Transmembrane helix</keyword>
<keyword evidence="2 7" id="KW-0813">Transport</keyword>
<feature type="transmembrane region" description="Helical" evidence="7">
    <location>
        <begin position="182"/>
        <end position="203"/>
    </location>
</feature>
<keyword evidence="4 7" id="KW-0812">Transmembrane</keyword>
<feature type="domain" description="ABC transmembrane type-1" evidence="8">
    <location>
        <begin position="71"/>
        <end position="260"/>
    </location>
</feature>
<name>A0A0L7AWB7_BIFBR</name>
<feature type="transmembrane region" description="Helical" evidence="7">
    <location>
        <begin position="241"/>
        <end position="260"/>
    </location>
</feature>
<evidence type="ECO:0000256" key="3">
    <source>
        <dbReference type="ARBA" id="ARBA00022475"/>
    </source>
</evidence>
<comment type="similarity">
    <text evidence="7">Belongs to the binding-protein-dependent transport system permease family.</text>
</comment>
<evidence type="ECO:0000256" key="1">
    <source>
        <dbReference type="ARBA" id="ARBA00004651"/>
    </source>
</evidence>
<comment type="caution">
    <text evidence="9">The sequence shown here is derived from an EMBL/GenBank/DDBJ whole genome shotgun (WGS) entry which is preliminary data.</text>
</comment>